<reference evidence="1" key="1">
    <citation type="submission" date="2023-04" db="EMBL/GenBank/DDBJ databases">
        <title>A chromosome-level genome assembly of the parasitoid wasp Eretmocerus hayati.</title>
        <authorList>
            <person name="Zhong Y."/>
            <person name="Liu S."/>
            <person name="Liu Y."/>
        </authorList>
    </citation>
    <scope>NUCLEOTIDE SEQUENCE</scope>
    <source>
        <strain evidence="1">ZJU_SS_LIU_2023</strain>
    </source>
</reference>
<gene>
    <name evidence="1" type="ORF">QAD02_013535</name>
</gene>
<dbReference type="EMBL" id="CM056742">
    <property type="protein sequence ID" value="KAJ8677748.1"/>
    <property type="molecule type" value="Genomic_DNA"/>
</dbReference>
<name>A0ACC2P3S3_9HYME</name>
<evidence type="ECO:0000313" key="1">
    <source>
        <dbReference type="EMBL" id="KAJ8677748.1"/>
    </source>
</evidence>
<organism evidence="1 2">
    <name type="scientific">Eretmocerus hayati</name>
    <dbReference type="NCBI Taxonomy" id="131215"/>
    <lineage>
        <taxon>Eukaryota</taxon>
        <taxon>Metazoa</taxon>
        <taxon>Ecdysozoa</taxon>
        <taxon>Arthropoda</taxon>
        <taxon>Hexapoda</taxon>
        <taxon>Insecta</taxon>
        <taxon>Pterygota</taxon>
        <taxon>Neoptera</taxon>
        <taxon>Endopterygota</taxon>
        <taxon>Hymenoptera</taxon>
        <taxon>Apocrita</taxon>
        <taxon>Proctotrupomorpha</taxon>
        <taxon>Chalcidoidea</taxon>
        <taxon>Aphelinidae</taxon>
        <taxon>Aphelininae</taxon>
        <taxon>Eretmocerus</taxon>
    </lineage>
</organism>
<sequence>MTEGTSRTAIDCFHLGLHRDIAQFLVGRKFDTLEKAIAAAGEAERHVMQRRELHGGRQAHYDSREDRRMFVRNIVASHLAPNGNLHPPTPPELKEETQAEVLENSILMEEGTLGEELEGSILVEKDISEEGLAQASEFDDDANFYQAFIVTRADFLCASSVCDDEFCGDVEATDSEENEIRLVSDNDTRSDDV</sequence>
<proteinExistence type="predicted"/>
<keyword evidence="2" id="KW-1185">Reference proteome</keyword>
<comment type="caution">
    <text evidence="1">The sequence shown here is derived from an EMBL/GenBank/DDBJ whole genome shotgun (WGS) entry which is preliminary data.</text>
</comment>
<dbReference type="Proteomes" id="UP001239111">
    <property type="component" value="Chromosome 2"/>
</dbReference>
<evidence type="ECO:0000313" key="2">
    <source>
        <dbReference type="Proteomes" id="UP001239111"/>
    </source>
</evidence>
<accession>A0ACC2P3S3</accession>
<protein>
    <submittedName>
        <fullName evidence="1">Uncharacterized protein</fullName>
    </submittedName>
</protein>